<dbReference type="Proteomes" id="UP000051790">
    <property type="component" value="Unassembled WGS sequence"/>
</dbReference>
<keyword evidence="1" id="KW-0175">Coiled coil</keyword>
<dbReference type="InterPro" id="IPR025164">
    <property type="entry name" value="Toastrack_DUF4097"/>
</dbReference>
<evidence type="ECO:0000313" key="6">
    <source>
        <dbReference type="Proteomes" id="UP000051790"/>
    </source>
</evidence>
<dbReference type="Pfam" id="PF13349">
    <property type="entry name" value="DUF4097"/>
    <property type="match status" value="1"/>
</dbReference>
<feature type="coiled-coil region" evidence="1">
    <location>
        <begin position="113"/>
        <end position="161"/>
    </location>
</feature>
<dbReference type="EMBL" id="AZEU01000082">
    <property type="protein sequence ID" value="KRL48966.1"/>
    <property type="molecule type" value="Genomic_DNA"/>
</dbReference>
<evidence type="ECO:0000259" key="3">
    <source>
        <dbReference type="Pfam" id="PF13349"/>
    </source>
</evidence>
<dbReference type="OrthoDB" id="2240743at2"/>
<evidence type="ECO:0000256" key="2">
    <source>
        <dbReference type="SAM" id="MobiDB-lite"/>
    </source>
</evidence>
<evidence type="ECO:0000259" key="4">
    <source>
        <dbReference type="Pfam" id="PF22746"/>
    </source>
</evidence>
<organism evidence="5 6">
    <name type="scientific">Lacticaseibacillus manihotivorans DSM 13343 = JCM 12514</name>
    <dbReference type="NCBI Taxonomy" id="1423769"/>
    <lineage>
        <taxon>Bacteria</taxon>
        <taxon>Bacillati</taxon>
        <taxon>Bacillota</taxon>
        <taxon>Bacilli</taxon>
        <taxon>Lactobacillales</taxon>
        <taxon>Lactobacillaceae</taxon>
        <taxon>Lacticaseibacillus</taxon>
    </lineage>
</organism>
<dbReference type="InterPro" id="IPR058219">
    <property type="entry name" value="LiaX"/>
</dbReference>
<comment type="caution">
    <text evidence="5">The sequence shown here is derived from an EMBL/GenBank/DDBJ whole genome shotgun (WGS) entry which is preliminary data.</text>
</comment>
<gene>
    <name evidence="5" type="ORF">FD01_GL000112</name>
</gene>
<dbReference type="RefSeq" id="WP_056962817.1">
    <property type="nucleotide sequence ID" value="NZ_AZEU01000082.1"/>
</dbReference>
<sequence>MNERERILDLVKQGVITSQEALVLLENLDKAKTVVDSRQADTVQPDVDQNTQTEQPDENQNEAELSALNTQIAEVAGSLDAATAQDKAIAAKISANNEQIIVLDTMEDLDTLTEAKYQERGDLKQENNELKAQREALAAQIDQYKDQLADLNRQKRALTKQHFTDKVLPDDWQDQAKDALNDLGKTMESAGNQFTNLFKKTMNNVLDNVDWKDVTVKVPGLATEKFNHTFTYPDTQASVLDLKVANGDVTLRPWDQEDIQVDATIKLFGKMDGATPLESFLDRSHIDVNDDHFVFQVPNRRVQADLIISLPRRTYDHVNVRLLNGGVQMQDLKGKDFYVKNANGDLSFGNLTATMLETQGVNGSLKVNGGDIHDLMFETVNGDIKLHTTPKKANLQTVNGTVRLTLDHDFDQLTASSVNGNVKLAAPQSVALSGDVKTRFGMVKSRLSNQDVEPNTKHVTLDRPGTGVGHVEITTTSGNIQLKDTDNA</sequence>
<reference evidence="5 6" key="1">
    <citation type="journal article" date="2015" name="Genome Announc.">
        <title>Expanding the biotechnology potential of lactobacilli through comparative genomics of 213 strains and associated genera.</title>
        <authorList>
            <person name="Sun Z."/>
            <person name="Harris H.M."/>
            <person name="McCann A."/>
            <person name="Guo C."/>
            <person name="Argimon S."/>
            <person name="Zhang W."/>
            <person name="Yang X."/>
            <person name="Jeffery I.B."/>
            <person name="Cooney J.C."/>
            <person name="Kagawa T.F."/>
            <person name="Liu W."/>
            <person name="Song Y."/>
            <person name="Salvetti E."/>
            <person name="Wrobel A."/>
            <person name="Rasinkangas P."/>
            <person name="Parkhill J."/>
            <person name="Rea M.C."/>
            <person name="O'Sullivan O."/>
            <person name="Ritari J."/>
            <person name="Douillard F.P."/>
            <person name="Paul Ross R."/>
            <person name="Yang R."/>
            <person name="Briner A.E."/>
            <person name="Felis G.E."/>
            <person name="de Vos W.M."/>
            <person name="Barrangou R."/>
            <person name="Klaenhammer T.R."/>
            <person name="Caufield P.W."/>
            <person name="Cui Y."/>
            <person name="Zhang H."/>
            <person name="O'Toole P.W."/>
        </authorList>
    </citation>
    <scope>NUCLEOTIDE SEQUENCE [LARGE SCALE GENOMIC DNA]</scope>
    <source>
        <strain evidence="5 6">DSM 13343</strain>
    </source>
</reference>
<feature type="domain" description="DUF4097" evidence="3">
    <location>
        <begin position="240"/>
        <end position="482"/>
    </location>
</feature>
<dbReference type="AlphaFoldDB" id="A0A0R1QWT4"/>
<proteinExistence type="predicted"/>
<keyword evidence="6" id="KW-1185">Reference proteome</keyword>
<protein>
    <submittedName>
        <fullName evidence="5">Uncharacterized protein</fullName>
    </submittedName>
</protein>
<feature type="region of interest" description="Disordered" evidence="2">
    <location>
        <begin position="35"/>
        <end position="63"/>
    </location>
</feature>
<evidence type="ECO:0000256" key="1">
    <source>
        <dbReference type="SAM" id="Coils"/>
    </source>
</evidence>
<dbReference type="Pfam" id="PF22746">
    <property type="entry name" value="SHOCT-like_DUF2089-C"/>
    <property type="match status" value="1"/>
</dbReference>
<feature type="domain" description="YvlB/LiaX N-terminal" evidence="4">
    <location>
        <begin position="2"/>
        <end position="31"/>
    </location>
</feature>
<evidence type="ECO:0000313" key="5">
    <source>
        <dbReference type="EMBL" id="KRL48966.1"/>
    </source>
</evidence>
<dbReference type="InterPro" id="IPR053959">
    <property type="entry name" value="YvlB/LiaX_N"/>
</dbReference>
<dbReference type="NCBIfam" id="NF038025">
    <property type="entry name" value="dapto_LiaX"/>
    <property type="match status" value="1"/>
</dbReference>
<name>A0A0R1QWT4_9LACO</name>
<accession>A0A0R1QWT4</accession>
<dbReference type="PATRIC" id="fig|1423769.4.peg.126"/>